<comment type="caution">
    <text evidence="2">The sequence shown here is derived from an EMBL/GenBank/DDBJ whole genome shotgun (WGS) entry which is preliminary data.</text>
</comment>
<evidence type="ECO:0000313" key="3">
    <source>
        <dbReference type="Proteomes" id="UP000518266"/>
    </source>
</evidence>
<feature type="compositionally biased region" description="Polar residues" evidence="1">
    <location>
        <begin position="50"/>
        <end position="64"/>
    </location>
</feature>
<organism evidence="2 3">
    <name type="scientific">Dissostichus mawsoni</name>
    <name type="common">Antarctic cod</name>
    <dbReference type="NCBI Taxonomy" id="36200"/>
    <lineage>
        <taxon>Eukaryota</taxon>
        <taxon>Metazoa</taxon>
        <taxon>Chordata</taxon>
        <taxon>Craniata</taxon>
        <taxon>Vertebrata</taxon>
        <taxon>Euteleostomi</taxon>
        <taxon>Actinopterygii</taxon>
        <taxon>Neopterygii</taxon>
        <taxon>Teleostei</taxon>
        <taxon>Neoteleostei</taxon>
        <taxon>Acanthomorphata</taxon>
        <taxon>Eupercaria</taxon>
        <taxon>Perciformes</taxon>
        <taxon>Notothenioidei</taxon>
        <taxon>Nototheniidae</taxon>
        <taxon>Dissostichus</taxon>
    </lineage>
</organism>
<dbReference type="EMBL" id="JAAKFY010000018">
    <property type="protein sequence ID" value="KAF3843225.1"/>
    <property type="molecule type" value="Genomic_DNA"/>
</dbReference>
<sequence>MAELDEDYGNYTYEYYMEYGDLEELKVRRILKHACLDITKSSLRELSQSISATEMESVPGVQQDSDPEEPVESSAL</sequence>
<reference evidence="2 3" key="1">
    <citation type="submission" date="2020-03" db="EMBL/GenBank/DDBJ databases">
        <title>Dissostichus mawsoni Genome sequencing and assembly.</title>
        <authorList>
            <person name="Park H."/>
        </authorList>
    </citation>
    <scope>NUCLEOTIDE SEQUENCE [LARGE SCALE GENOMIC DNA]</scope>
    <source>
        <strain evidence="2">DM0001</strain>
        <tissue evidence="2">Muscle</tissue>
    </source>
</reference>
<gene>
    <name evidence="2" type="ORF">F7725_002074</name>
</gene>
<dbReference type="Proteomes" id="UP000518266">
    <property type="component" value="Unassembled WGS sequence"/>
</dbReference>
<protein>
    <submittedName>
        <fullName evidence="2">Uncharacterized protein</fullName>
    </submittedName>
</protein>
<accession>A0A7J5Y1E3</accession>
<proteinExistence type="predicted"/>
<dbReference type="AlphaFoldDB" id="A0A7J5Y1E3"/>
<evidence type="ECO:0000256" key="1">
    <source>
        <dbReference type="SAM" id="MobiDB-lite"/>
    </source>
</evidence>
<dbReference type="OrthoDB" id="9835842at2759"/>
<evidence type="ECO:0000313" key="2">
    <source>
        <dbReference type="EMBL" id="KAF3843225.1"/>
    </source>
</evidence>
<feature type="compositionally biased region" description="Acidic residues" evidence="1">
    <location>
        <begin position="65"/>
        <end position="76"/>
    </location>
</feature>
<name>A0A7J5Y1E3_DISMA</name>
<feature type="region of interest" description="Disordered" evidence="1">
    <location>
        <begin position="50"/>
        <end position="76"/>
    </location>
</feature>
<keyword evidence="3" id="KW-1185">Reference proteome</keyword>